<dbReference type="Ensembl" id="ENSOKIT00005095495.1">
    <property type="protein sequence ID" value="ENSOKIP00005089356.1"/>
    <property type="gene ID" value="ENSOKIG00005038944.1"/>
</dbReference>
<comment type="similarity">
    <text evidence="2 5">Belongs to the MOS2 family.</text>
</comment>
<dbReference type="InterPro" id="IPR000467">
    <property type="entry name" value="G_patch_dom"/>
</dbReference>
<dbReference type="Proteomes" id="UP000694557">
    <property type="component" value="Unassembled WGS sequence"/>
</dbReference>
<evidence type="ECO:0000256" key="2">
    <source>
        <dbReference type="ARBA" id="ARBA00010966"/>
    </source>
</evidence>
<dbReference type="SMART" id="SM00739">
    <property type="entry name" value="KOW"/>
    <property type="match status" value="2"/>
</dbReference>
<feature type="region of interest" description="Disordered" evidence="6">
    <location>
        <begin position="267"/>
        <end position="311"/>
    </location>
</feature>
<keyword evidence="5" id="KW-0507">mRNA processing</keyword>
<feature type="compositionally biased region" description="Polar residues" evidence="6">
    <location>
        <begin position="1"/>
        <end position="25"/>
    </location>
</feature>
<dbReference type="GeneTree" id="ENSGT00390000015154"/>
<dbReference type="SMART" id="SM00443">
    <property type="entry name" value="G_patch"/>
    <property type="match status" value="1"/>
</dbReference>
<dbReference type="GO" id="GO:0000398">
    <property type="term" value="P:mRNA splicing, via spliceosome"/>
    <property type="evidence" value="ECO:0007669"/>
    <property type="project" value="UniProtKB-UniRule"/>
</dbReference>
<keyword evidence="5" id="KW-0508">mRNA splicing</keyword>
<dbReference type="GO" id="GO:0005681">
    <property type="term" value="C:spliceosomal complex"/>
    <property type="evidence" value="ECO:0007669"/>
    <property type="project" value="TreeGrafter"/>
</dbReference>
<feature type="region of interest" description="Disordered" evidence="6">
    <location>
        <begin position="1"/>
        <end position="36"/>
    </location>
</feature>
<dbReference type="CDD" id="cd13153">
    <property type="entry name" value="KOW_GPKOW_B"/>
    <property type="match status" value="1"/>
</dbReference>
<name>A0A8C7MYR6_ONCKI</name>
<feature type="compositionally biased region" description="Polar residues" evidence="6">
    <location>
        <begin position="114"/>
        <end position="124"/>
    </location>
</feature>
<comment type="function">
    <text evidence="5">RNA-binding protein involved in pre-mRNA splicing.</text>
</comment>
<keyword evidence="3" id="KW-0677">Repeat</keyword>
<dbReference type="InterPro" id="IPR005824">
    <property type="entry name" value="KOW"/>
</dbReference>
<dbReference type="InterPro" id="IPR041993">
    <property type="entry name" value="GPKOW_KOW1"/>
</dbReference>
<dbReference type="GO" id="GO:0003676">
    <property type="term" value="F:nucleic acid binding"/>
    <property type="evidence" value="ECO:0007669"/>
    <property type="project" value="InterPro"/>
</dbReference>
<dbReference type="CDD" id="cd13152">
    <property type="entry name" value="KOW_GPKOW_A"/>
    <property type="match status" value="1"/>
</dbReference>
<evidence type="ECO:0000313" key="9">
    <source>
        <dbReference type="Proteomes" id="UP000694557"/>
    </source>
</evidence>
<protein>
    <recommendedName>
        <fullName evidence="5">G-patch domain and KOW motifs-containing protein</fullName>
    </recommendedName>
</protein>
<evidence type="ECO:0000256" key="5">
    <source>
        <dbReference type="RuleBase" id="RU369096"/>
    </source>
</evidence>
<dbReference type="PANTHER" id="PTHR15818">
    <property type="entry name" value="G PATCH AND KOW-CONTAINING"/>
    <property type="match status" value="1"/>
</dbReference>
<keyword evidence="9" id="KW-1185">Reference proteome</keyword>
<feature type="compositionally biased region" description="Basic and acidic residues" evidence="6">
    <location>
        <begin position="367"/>
        <end position="413"/>
    </location>
</feature>
<evidence type="ECO:0000256" key="3">
    <source>
        <dbReference type="ARBA" id="ARBA00022737"/>
    </source>
</evidence>
<dbReference type="AlphaFoldDB" id="A0A8C7MYR6"/>
<dbReference type="InterPro" id="IPR026822">
    <property type="entry name" value="Spp2/MOS2_G-patch"/>
</dbReference>
<proteinExistence type="inferred from homology"/>
<dbReference type="InterPro" id="IPR014722">
    <property type="entry name" value="Rib_uL2_dom2"/>
</dbReference>
<gene>
    <name evidence="8" type="primary">GPKOW</name>
    <name evidence="8" type="synonym">LOC109869415</name>
</gene>
<organism evidence="8 9">
    <name type="scientific">Oncorhynchus kisutch</name>
    <name type="common">Coho salmon</name>
    <name type="synonym">Salmo kisutch</name>
    <dbReference type="NCBI Taxonomy" id="8019"/>
    <lineage>
        <taxon>Eukaryota</taxon>
        <taxon>Metazoa</taxon>
        <taxon>Chordata</taxon>
        <taxon>Craniata</taxon>
        <taxon>Vertebrata</taxon>
        <taxon>Euteleostomi</taxon>
        <taxon>Actinopterygii</taxon>
        <taxon>Neopterygii</taxon>
        <taxon>Teleostei</taxon>
        <taxon>Protacanthopterygii</taxon>
        <taxon>Salmoniformes</taxon>
        <taxon>Salmonidae</taxon>
        <taxon>Salmoninae</taxon>
        <taxon>Oncorhynchus</taxon>
    </lineage>
</organism>
<dbReference type="Gene3D" id="2.30.30.30">
    <property type="match status" value="1"/>
</dbReference>
<evidence type="ECO:0000313" key="8">
    <source>
        <dbReference type="Ensembl" id="ENSOKIP00005089356.1"/>
    </source>
</evidence>
<dbReference type="Pfam" id="PF25088">
    <property type="entry name" value="GPKOW_C"/>
    <property type="match status" value="1"/>
</dbReference>
<dbReference type="Pfam" id="PF12656">
    <property type="entry name" value="G-patch_2"/>
    <property type="match status" value="1"/>
</dbReference>
<dbReference type="Pfam" id="PF00467">
    <property type="entry name" value="KOW"/>
    <property type="match status" value="1"/>
</dbReference>
<reference evidence="8" key="2">
    <citation type="submission" date="2025-09" db="UniProtKB">
        <authorList>
            <consortium name="Ensembl"/>
        </authorList>
    </citation>
    <scope>IDENTIFICATION</scope>
</reference>
<evidence type="ECO:0000256" key="1">
    <source>
        <dbReference type="ARBA" id="ARBA00004123"/>
    </source>
</evidence>
<feature type="compositionally biased region" description="Basic and acidic residues" evidence="6">
    <location>
        <begin position="424"/>
        <end position="433"/>
    </location>
</feature>
<feature type="region of interest" description="Disordered" evidence="6">
    <location>
        <begin position="367"/>
        <end position="441"/>
    </location>
</feature>
<feature type="region of interest" description="Disordered" evidence="6">
    <location>
        <begin position="96"/>
        <end position="124"/>
    </location>
</feature>
<evidence type="ECO:0000256" key="6">
    <source>
        <dbReference type="SAM" id="MobiDB-lite"/>
    </source>
</evidence>
<keyword evidence="4 5" id="KW-0539">Nucleus</keyword>
<reference evidence="8" key="1">
    <citation type="submission" date="2025-08" db="UniProtKB">
        <authorList>
            <consortium name="Ensembl"/>
        </authorList>
    </citation>
    <scope>IDENTIFICATION</scope>
</reference>
<feature type="domain" description="G-patch" evidence="7">
    <location>
        <begin position="233"/>
        <end position="279"/>
    </location>
</feature>
<feature type="compositionally biased region" description="Basic and acidic residues" evidence="6">
    <location>
        <begin position="294"/>
        <end position="303"/>
    </location>
</feature>
<dbReference type="InterPro" id="IPR045166">
    <property type="entry name" value="Spp2-like"/>
</dbReference>
<evidence type="ECO:0000259" key="7">
    <source>
        <dbReference type="PROSITE" id="PS50174"/>
    </source>
</evidence>
<dbReference type="Gene3D" id="2.30.30.140">
    <property type="match status" value="1"/>
</dbReference>
<comment type="subcellular location">
    <subcellularLocation>
        <location evidence="1 5">Nucleus</location>
    </subcellularLocation>
</comment>
<evidence type="ECO:0000256" key="4">
    <source>
        <dbReference type="ARBA" id="ARBA00023242"/>
    </source>
</evidence>
<dbReference type="PANTHER" id="PTHR15818:SF2">
    <property type="entry name" value="G-PATCH DOMAIN AND KOW MOTIFS-CONTAINING PROTEIN"/>
    <property type="match status" value="1"/>
</dbReference>
<dbReference type="InterPro" id="IPR041994">
    <property type="entry name" value="GPKOW_KOW2"/>
</dbReference>
<sequence>MAASQQEQNSRNVPVDTSTSNAHQQQGERKSGAISFGFSKTVSKLKSSRDEAINADERDYLTGVDGKELLSIKPVEKPKELIIPLIQRNRWCSRQENRAGQGHGDGGGDKAKTQPPSQEQDSVESQAVKEIIEGACLCVSFSYYFSSTQKLAPYPNVVNPPLILESLFQYHISLSESQRQLDQWKNGDQADPNLTIPLLMQNQAPQGFEDGDHIKVDLRPESSTEADYDSVPVEVYGLAMLKGMGWKAGEGIGRTFKQDVKPIEHQLRPKGLGLGADRSAIRDLEPSGPRRPPKPGDERKEETLVLGPGGHVLVESGAHKDLYGKIEGVDPDNARVVVKLAIGSKTVTISQYALKLVDRTEYDKNGKDLSRLSRAHKEKEKEKEQQRREEKERRSNKEEERKKSRSSERDRDGGNNQRKRKHRDSSQDREKPQAKLPPAAPSWLQRDLKVRFVDKAFKGGKYYNSKMRIEDVLSPNICVCRTEEGRFLDDVKQTMLETIVPKTDSEDIMVVLGEHRGQTGRILQRDRDRSRAMVQLDRYEEKVFTLDYDSICHYVGGGDH</sequence>
<accession>A0A8C7MYR6</accession>
<dbReference type="PROSITE" id="PS50174">
    <property type="entry name" value="G_PATCH"/>
    <property type="match status" value="1"/>
</dbReference>